<accession>A0A2N9GPZ3</accession>
<protein>
    <submittedName>
        <fullName evidence="2">Uncharacterized protein</fullName>
    </submittedName>
</protein>
<gene>
    <name evidence="2" type="ORF">FSB_LOCUS29371</name>
</gene>
<organism evidence="2">
    <name type="scientific">Fagus sylvatica</name>
    <name type="common">Beechnut</name>
    <dbReference type="NCBI Taxonomy" id="28930"/>
    <lineage>
        <taxon>Eukaryota</taxon>
        <taxon>Viridiplantae</taxon>
        <taxon>Streptophyta</taxon>
        <taxon>Embryophyta</taxon>
        <taxon>Tracheophyta</taxon>
        <taxon>Spermatophyta</taxon>
        <taxon>Magnoliopsida</taxon>
        <taxon>eudicotyledons</taxon>
        <taxon>Gunneridae</taxon>
        <taxon>Pentapetalae</taxon>
        <taxon>rosids</taxon>
        <taxon>fabids</taxon>
        <taxon>Fagales</taxon>
        <taxon>Fagaceae</taxon>
        <taxon>Fagus</taxon>
    </lineage>
</organism>
<reference evidence="2" key="1">
    <citation type="submission" date="2018-02" db="EMBL/GenBank/DDBJ databases">
        <authorList>
            <person name="Cohen D.B."/>
            <person name="Kent A.D."/>
        </authorList>
    </citation>
    <scope>NUCLEOTIDE SEQUENCE</scope>
</reference>
<dbReference type="AlphaFoldDB" id="A0A2N9GPZ3"/>
<feature type="region of interest" description="Disordered" evidence="1">
    <location>
        <begin position="80"/>
        <end position="102"/>
    </location>
</feature>
<evidence type="ECO:0000313" key="2">
    <source>
        <dbReference type="EMBL" id="SPD01489.1"/>
    </source>
</evidence>
<evidence type="ECO:0000256" key="1">
    <source>
        <dbReference type="SAM" id="MobiDB-lite"/>
    </source>
</evidence>
<dbReference type="EMBL" id="OIVN01002205">
    <property type="protein sequence ID" value="SPD01489.1"/>
    <property type="molecule type" value="Genomic_DNA"/>
</dbReference>
<sequence>MNIYHNIFEQNIYLNLLVVILKIQKDNFRHRNSQPIVQFEENKVSVHSVSSPTLSPAWWSRLEQHVENLRKIIQDEIKASQKETNNSEVSHTRDNNVEPPSEVYNNVEPPILSATIEVQDLQVQEEELIVEPKQQVFEDTQLDEVDKVVSFSSPIPHIEFIIPDKFNDVMESKVPLFSILPTVVPELKQVFRVRLLLLQHYKTRGRVFSNQRSMMREQNIYFIFIFNFKS</sequence>
<proteinExistence type="predicted"/>
<name>A0A2N9GPZ3_FAGSY</name>